<feature type="transmembrane region" description="Helical" evidence="1">
    <location>
        <begin position="20"/>
        <end position="40"/>
    </location>
</feature>
<evidence type="ECO:0000256" key="1">
    <source>
        <dbReference type="SAM" id="Phobius"/>
    </source>
</evidence>
<feature type="transmembrane region" description="Helical" evidence="1">
    <location>
        <begin position="241"/>
        <end position="262"/>
    </location>
</feature>
<evidence type="ECO:0000313" key="4">
    <source>
        <dbReference type="Proteomes" id="UP001057520"/>
    </source>
</evidence>
<evidence type="ECO:0000313" key="3">
    <source>
        <dbReference type="EMBL" id="USQ98018.1"/>
    </source>
</evidence>
<keyword evidence="1" id="KW-1133">Transmembrane helix</keyword>
<sequence length="275" mass="28891">MRRWTRQADLSVWLERASRLGYAARGLVYLGMGVLLLLAAVDLAPRARGAKAMLAAWTDWPLGLALIGLVACGLTGFALWRVLQALFDADRHGASAKGLAVRAGQAVSGLVYGGLALSAFELLDAVEDVGEADEEQKARGLASSLLVLPHGDLLLMLAGLVLLGVGLGNVIQGVAQDFAKRLGCGPRLCRRIVPLARIGYGARGLATLPAGYFLFKAGMEAKSADARSWGGALQTIEQQPFGSAVLALLALGLIAFGLFAMAEALFRRIRADAVV</sequence>
<feature type="transmembrane region" description="Helical" evidence="1">
    <location>
        <begin position="153"/>
        <end position="175"/>
    </location>
</feature>
<keyword evidence="4" id="KW-1185">Reference proteome</keyword>
<gene>
    <name evidence="3" type="ORF">MZV50_10960</name>
</gene>
<dbReference type="EMBL" id="CP096040">
    <property type="protein sequence ID" value="USQ98018.1"/>
    <property type="molecule type" value="Genomic_DNA"/>
</dbReference>
<protein>
    <submittedName>
        <fullName evidence="3">DUF1206 domain-containing protein</fullName>
    </submittedName>
</protein>
<evidence type="ECO:0000259" key="2">
    <source>
        <dbReference type="Pfam" id="PF06724"/>
    </source>
</evidence>
<feature type="transmembrane region" description="Helical" evidence="1">
    <location>
        <begin position="60"/>
        <end position="80"/>
    </location>
</feature>
<accession>A0ABY4ZYY7</accession>
<feature type="transmembrane region" description="Helical" evidence="1">
    <location>
        <begin position="195"/>
        <end position="215"/>
    </location>
</feature>
<organism evidence="3 4">
    <name type="scientific">Caulobacter segnis</name>
    <dbReference type="NCBI Taxonomy" id="88688"/>
    <lineage>
        <taxon>Bacteria</taxon>
        <taxon>Pseudomonadati</taxon>
        <taxon>Pseudomonadota</taxon>
        <taxon>Alphaproteobacteria</taxon>
        <taxon>Caulobacterales</taxon>
        <taxon>Caulobacteraceae</taxon>
        <taxon>Caulobacter</taxon>
    </lineage>
</organism>
<dbReference type="Pfam" id="PF06724">
    <property type="entry name" value="DUF1206"/>
    <property type="match status" value="3"/>
</dbReference>
<proteinExistence type="predicted"/>
<keyword evidence="1" id="KW-0472">Membrane</keyword>
<name>A0ABY4ZYY7_9CAUL</name>
<feature type="domain" description="DUF1206" evidence="2">
    <location>
        <begin position="103"/>
        <end position="174"/>
    </location>
</feature>
<dbReference type="Proteomes" id="UP001057520">
    <property type="component" value="Chromosome"/>
</dbReference>
<feature type="domain" description="DUF1206" evidence="2">
    <location>
        <begin position="20"/>
        <end position="87"/>
    </location>
</feature>
<feature type="domain" description="DUF1206" evidence="2">
    <location>
        <begin position="198"/>
        <end position="267"/>
    </location>
</feature>
<reference evidence="3 4" key="1">
    <citation type="submission" date="2022-04" db="EMBL/GenBank/DDBJ databases">
        <title>Genome sequence of soybean root-associated Caulobacter segnis RL271.</title>
        <authorList>
            <person name="Longley R."/>
            <person name="Bonito G."/>
            <person name="Trigodet F."/>
            <person name="Crosson S."/>
            <person name="Fiebig A."/>
        </authorList>
    </citation>
    <scope>NUCLEOTIDE SEQUENCE [LARGE SCALE GENOMIC DNA]</scope>
    <source>
        <strain evidence="3 4">RL271</strain>
    </source>
</reference>
<keyword evidence="1" id="KW-0812">Transmembrane</keyword>
<dbReference type="InterPro" id="IPR009597">
    <property type="entry name" value="DUF1206"/>
</dbReference>
<feature type="transmembrane region" description="Helical" evidence="1">
    <location>
        <begin position="100"/>
        <end position="120"/>
    </location>
</feature>